<feature type="transmembrane region" description="Helical" evidence="1">
    <location>
        <begin position="31"/>
        <end position="50"/>
    </location>
</feature>
<gene>
    <name evidence="2" type="ORF">DD666_19665</name>
</gene>
<evidence type="ECO:0000313" key="2">
    <source>
        <dbReference type="EMBL" id="HBP31616.1"/>
    </source>
</evidence>
<dbReference type="EMBL" id="DOEK01000040">
    <property type="protein sequence ID" value="HBP31616.1"/>
    <property type="molecule type" value="Genomic_DNA"/>
</dbReference>
<keyword evidence="1" id="KW-1133">Transmembrane helix</keyword>
<comment type="caution">
    <text evidence="2">The sequence shown here is derived from an EMBL/GenBank/DDBJ whole genome shotgun (WGS) entry which is preliminary data.</text>
</comment>
<keyword evidence="1" id="KW-0472">Membrane</keyword>
<accession>A0A356LKW7</accession>
<dbReference type="Proteomes" id="UP000264036">
    <property type="component" value="Unassembled WGS sequence"/>
</dbReference>
<keyword evidence="1" id="KW-0812">Transmembrane</keyword>
<sequence>MHVVPLESLNGTDITRALNDSLKRWVALTRYLGGALPLMTIVMMPFRPLYRTGKTGSSIRAGI</sequence>
<dbReference type="AlphaFoldDB" id="A0A356LKW7"/>
<name>A0A356LKW7_9BURK</name>
<evidence type="ECO:0000313" key="3">
    <source>
        <dbReference type="Proteomes" id="UP000264036"/>
    </source>
</evidence>
<proteinExistence type="predicted"/>
<organism evidence="2 3">
    <name type="scientific">Advenella kashmirensis</name>
    <dbReference type="NCBI Taxonomy" id="310575"/>
    <lineage>
        <taxon>Bacteria</taxon>
        <taxon>Pseudomonadati</taxon>
        <taxon>Pseudomonadota</taxon>
        <taxon>Betaproteobacteria</taxon>
        <taxon>Burkholderiales</taxon>
        <taxon>Alcaligenaceae</taxon>
    </lineage>
</organism>
<evidence type="ECO:0000256" key="1">
    <source>
        <dbReference type="SAM" id="Phobius"/>
    </source>
</evidence>
<reference evidence="2 3" key="1">
    <citation type="journal article" date="2018" name="Nat. Biotechnol.">
        <title>A standardized bacterial taxonomy based on genome phylogeny substantially revises the tree of life.</title>
        <authorList>
            <person name="Parks D.H."/>
            <person name="Chuvochina M."/>
            <person name="Waite D.W."/>
            <person name="Rinke C."/>
            <person name="Skarshewski A."/>
            <person name="Chaumeil P.A."/>
            <person name="Hugenholtz P."/>
        </authorList>
    </citation>
    <scope>NUCLEOTIDE SEQUENCE [LARGE SCALE GENOMIC DNA]</scope>
    <source>
        <strain evidence="2">UBA10707</strain>
    </source>
</reference>
<protein>
    <submittedName>
        <fullName evidence="2">Uncharacterized protein</fullName>
    </submittedName>
</protein>